<geneLocation type="plasmid" evidence="1 2">
    <name>pCS2</name>
</geneLocation>
<dbReference type="GeneID" id="97539315"/>
<evidence type="ECO:0000313" key="1">
    <source>
        <dbReference type="EMBL" id="CEJ75450.1"/>
    </source>
</evidence>
<keyword evidence="1" id="KW-0614">Plasmid</keyword>
<dbReference type="EMBL" id="LN680000">
    <property type="protein sequence ID" value="CEJ75450.1"/>
    <property type="molecule type" value="Genomic_DNA"/>
</dbReference>
<sequence length="50" mass="5833">MSIYVIVCPCCKQPDSFEKDVEFDDNSTFKCECGNEFTLEEAETMELERK</sequence>
<protein>
    <submittedName>
        <fullName evidence="1">Uncharacterized protein</fullName>
    </submittedName>
</protein>
<proteinExistence type="predicted"/>
<keyword evidence="2" id="KW-1185">Reference proteome</keyword>
<gene>
    <name evidence="1" type="ORF">ATCC9714_PCS200431</name>
</gene>
<dbReference type="RefSeq" id="WP_021121908.1">
    <property type="nucleotide sequence ID" value="NZ_CABJBQ010000020.1"/>
</dbReference>
<evidence type="ECO:0000313" key="2">
    <source>
        <dbReference type="Proteomes" id="UP000032811"/>
    </source>
</evidence>
<reference evidence="1 2" key="1">
    <citation type="submission" date="2014-11" db="EMBL/GenBank/DDBJ databases">
        <authorList>
            <person name="Aslett M.A."/>
            <person name="De Silva N."/>
        </authorList>
    </citation>
    <scope>NUCLEOTIDE SEQUENCE [LARGE SCALE GENOMIC DNA]</scope>
    <source>
        <strain evidence="1 2">ATCC9714</strain>
        <plasmid evidence="1 2">pCS2</plasmid>
    </source>
</reference>
<accession>A0ABM9RTP2</accession>
<organism evidence="1 2">
    <name type="scientific">Paraclostridium sordellii</name>
    <name type="common">Clostridium sordellii</name>
    <dbReference type="NCBI Taxonomy" id="1505"/>
    <lineage>
        <taxon>Bacteria</taxon>
        <taxon>Bacillati</taxon>
        <taxon>Bacillota</taxon>
        <taxon>Clostridia</taxon>
        <taxon>Peptostreptococcales</taxon>
        <taxon>Peptostreptococcaceae</taxon>
        <taxon>Paraclostridium</taxon>
    </lineage>
</organism>
<name>A0ABM9RTP2_PARSO</name>
<dbReference type="Proteomes" id="UP000032811">
    <property type="component" value="Plasmid pCS2"/>
</dbReference>